<keyword evidence="4 5" id="KW-0143">Chaperone</keyword>
<evidence type="ECO:0000313" key="7">
    <source>
        <dbReference type="Proteomes" id="UP000023152"/>
    </source>
</evidence>
<evidence type="ECO:0000256" key="2">
    <source>
        <dbReference type="ARBA" id="ARBA00022741"/>
    </source>
</evidence>
<evidence type="ECO:0000256" key="1">
    <source>
        <dbReference type="ARBA" id="ARBA00008020"/>
    </source>
</evidence>
<organism evidence="6 7">
    <name type="scientific">Reticulomyxa filosa</name>
    <dbReference type="NCBI Taxonomy" id="46433"/>
    <lineage>
        <taxon>Eukaryota</taxon>
        <taxon>Sar</taxon>
        <taxon>Rhizaria</taxon>
        <taxon>Retaria</taxon>
        <taxon>Foraminifera</taxon>
        <taxon>Monothalamids</taxon>
        <taxon>Reticulomyxidae</taxon>
        <taxon>Reticulomyxa</taxon>
    </lineage>
</organism>
<dbReference type="SUPFAM" id="SSF48592">
    <property type="entry name" value="GroEL equatorial domain-like"/>
    <property type="match status" value="1"/>
</dbReference>
<reference evidence="6 7" key="1">
    <citation type="journal article" date="2013" name="Curr. Biol.">
        <title>The Genome of the Foraminiferan Reticulomyxa filosa.</title>
        <authorList>
            <person name="Glockner G."/>
            <person name="Hulsmann N."/>
            <person name="Schleicher M."/>
            <person name="Noegel A.A."/>
            <person name="Eichinger L."/>
            <person name="Gallinger C."/>
            <person name="Pawlowski J."/>
            <person name="Sierra R."/>
            <person name="Euteneuer U."/>
            <person name="Pillet L."/>
            <person name="Moustafa A."/>
            <person name="Platzer M."/>
            <person name="Groth M."/>
            <person name="Szafranski K."/>
            <person name="Schliwa M."/>
        </authorList>
    </citation>
    <scope>NUCLEOTIDE SEQUENCE [LARGE SCALE GENOMIC DNA]</scope>
</reference>
<evidence type="ECO:0000256" key="5">
    <source>
        <dbReference type="RuleBase" id="RU004187"/>
    </source>
</evidence>
<dbReference type="InterPro" id="IPR002423">
    <property type="entry name" value="Cpn60/GroEL/TCP-1"/>
</dbReference>
<keyword evidence="7" id="KW-1185">Reference proteome</keyword>
<dbReference type="GO" id="GO:0005524">
    <property type="term" value="F:ATP binding"/>
    <property type="evidence" value="ECO:0007669"/>
    <property type="project" value="UniProtKB-KW"/>
</dbReference>
<dbReference type="SUPFAM" id="SSF52029">
    <property type="entry name" value="GroEL apical domain-like"/>
    <property type="match status" value="1"/>
</dbReference>
<proteinExistence type="inferred from homology"/>
<evidence type="ECO:0000256" key="3">
    <source>
        <dbReference type="ARBA" id="ARBA00022840"/>
    </source>
</evidence>
<keyword evidence="3 5" id="KW-0067">ATP-binding</keyword>
<evidence type="ECO:0000256" key="4">
    <source>
        <dbReference type="ARBA" id="ARBA00023186"/>
    </source>
</evidence>
<dbReference type="InterPro" id="IPR027409">
    <property type="entry name" value="GroEL-like_apical_dom_sf"/>
</dbReference>
<sequence length="347" mass="38744">MEETRASQQMPRRIHKAKIALIDFDLRKHGMRFGIQVQPEGPKQLEQIRARELDITKEKIDILLKAGANVILTTKGIDDMATKYLVEQGVIGIRRVDKKKLRKIAKLIGGEIMISLADDEGNESVPKGALGEADEVEERTVGDRELFFIKGCSSTKAQTIILRGVNWYMLEELERSVHDSLCVIKRVLESGRVVPGGGAVEAALSVYLEHVAEQMSSREQLAIGEFAQAMLVIPKTLAINGGYDAADLVSKLRGYHAKAQTTDNEKEKVWKWAGLDLDEGKVADRIKHGVLEPAMSKIKAIKFATEAAVTILRYDVHFIKPFLQVVEIDDSITLRKREQPRDAEGHE</sequence>
<dbReference type="Gene3D" id="1.10.560.10">
    <property type="entry name" value="GroEL-like equatorial domain"/>
    <property type="match status" value="1"/>
</dbReference>
<accession>X6NVM9</accession>
<dbReference type="InterPro" id="IPR027413">
    <property type="entry name" value="GROEL-like_equatorial_sf"/>
</dbReference>
<dbReference type="EMBL" id="ASPP01005768">
    <property type="protein sequence ID" value="ETO29928.1"/>
    <property type="molecule type" value="Genomic_DNA"/>
</dbReference>
<dbReference type="InterPro" id="IPR017998">
    <property type="entry name" value="Chaperone_TCP-1"/>
</dbReference>
<dbReference type="PANTHER" id="PTHR11353">
    <property type="entry name" value="CHAPERONIN"/>
    <property type="match status" value="1"/>
</dbReference>
<dbReference type="AlphaFoldDB" id="X6NVM9"/>
<keyword evidence="2 5" id="KW-0547">Nucleotide-binding</keyword>
<dbReference type="Proteomes" id="UP000023152">
    <property type="component" value="Unassembled WGS sequence"/>
</dbReference>
<comment type="caution">
    <text evidence="6">The sequence shown here is derived from an EMBL/GenBank/DDBJ whole genome shotgun (WGS) entry which is preliminary data.</text>
</comment>
<comment type="similarity">
    <text evidence="1 5">Belongs to the TCP-1 chaperonin family.</text>
</comment>
<evidence type="ECO:0000313" key="6">
    <source>
        <dbReference type="EMBL" id="ETO29928.1"/>
    </source>
</evidence>
<dbReference type="Gene3D" id="3.50.7.10">
    <property type="entry name" value="GroEL"/>
    <property type="match status" value="1"/>
</dbReference>
<dbReference type="OMA" id="DIRSQPH"/>
<protein>
    <submittedName>
        <fullName evidence="6">TCP-1/cpn60 chaperonin family</fullName>
    </submittedName>
</protein>
<dbReference type="Pfam" id="PF00118">
    <property type="entry name" value="Cpn60_TCP1"/>
    <property type="match status" value="1"/>
</dbReference>
<dbReference type="OrthoDB" id="496at2759"/>
<dbReference type="PRINTS" id="PR00304">
    <property type="entry name" value="TCOMPLEXTCP1"/>
</dbReference>
<name>X6NVM9_RETFI</name>
<gene>
    <name evidence="6" type="ORF">RFI_07193</name>
</gene>
<dbReference type="GO" id="GO:0140662">
    <property type="term" value="F:ATP-dependent protein folding chaperone"/>
    <property type="evidence" value="ECO:0007669"/>
    <property type="project" value="InterPro"/>
</dbReference>